<evidence type="ECO:0000313" key="1">
    <source>
        <dbReference type="EMBL" id="ERN14195.1"/>
    </source>
</evidence>
<proteinExistence type="predicted"/>
<dbReference type="STRING" id="13333.U5CW73"/>
<evidence type="ECO:0008006" key="3">
    <source>
        <dbReference type="Google" id="ProtNLM"/>
    </source>
</evidence>
<dbReference type="Gramene" id="ERN14195">
    <property type="protein sequence ID" value="ERN14195"/>
    <property type="gene ID" value="AMTR_s00033p00077840"/>
</dbReference>
<dbReference type="Proteomes" id="UP000017836">
    <property type="component" value="Unassembled WGS sequence"/>
</dbReference>
<reference evidence="2" key="1">
    <citation type="journal article" date="2013" name="Science">
        <title>The Amborella genome and the evolution of flowering plants.</title>
        <authorList>
            <consortium name="Amborella Genome Project"/>
        </authorList>
    </citation>
    <scope>NUCLEOTIDE SEQUENCE [LARGE SCALE GENOMIC DNA]</scope>
</reference>
<dbReference type="OMA" id="RFTTLWP"/>
<dbReference type="PANTHER" id="PTHR34454:SF2">
    <property type="entry name" value="PROTEIN TUNICAMYCIN INDUCED 1"/>
    <property type="match status" value="1"/>
</dbReference>
<sequence>MVVRTKSMATPESPNSSPMKVMADLKEAIVRGLGFQPDEFKVSSIDFKDAMVGQTVVYEFMVEIDNKVIPLKFLEDTRNWESVDLPFLRSYSREESENSLATSRSGGLGPASLAPFQLAGPMELWIQDGKDMRLSLPHDVEAGVLKKVNLADGAVVTVQGARAVSLRQPLQFPLPLSRSTTHKGQASALLSLANLLKEASQTKDQPLVSLRIVGPTSLTSPSSLHPHTQSKLRVKKLAPGAIELISRPQESNYPLVESGASLGSLSSQDKISSYKEMWPLTSVNGSDPKLKGFEHLLFGVLGEKAREEGSFKLLEAKASAETFVKVGLKMEKALGEGEEIGFLPEWRTKPSSLKLEFEVLARLEGESIVPERVTPVQPVLLEDTVASWVRIGNVSMSKLPIIHPPSSPFTL</sequence>
<dbReference type="PANTHER" id="PTHR34454">
    <property type="entry name" value="TUNICAMYCIN INDUCED PROTEIN"/>
    <property type="match status" value="1"/>
</dbReference>
<dbReference type="GO" id="GO:0030968">
    <property type="term" value="P:endoplasmic reticulum unfolded protein response"/>
    <property type="evidence" value="ECO:0007669"/>
    <property type="project" value="EnsemblPlants"/>
</dbReference>
<dbReference type="HOGENOM" id="CLU_038643_0_0_1"/>
<gene>
    <name evidence="1" type="ORF">AMTR_s00033p00077840</name>
</gene>
<accession>U5CW73</accession>
<evidence type="ECO:0000313" key="2">
    <source>
        <dbReference type="Proteomes" id="UP000017836"/>
    </source>
</evidence>
<protein>
    <recommendedName>
        <fullName evidence="3">Tunicamycin induced 1</fullName>
    </recommendedName>
</protein>
<dbReference type="eggNOG" id="ENOG502QQ67">
    <property type="taxonomic scope" value="Eukaryota"/>
</dbReference>
<dbReference type="EMBL" id="KI392557">
    <property type="protein sequence ID" value="ERN14195.1"/>
    <property type="molecule type" value="Genomic_DNA"/>
</dbReference>
<dbReference type="GO" id="GO:0010208">
    <property type="term" value="P:pollen wall assembly"/>
    <property type="evidence" value="ECO:0007669"/>
    <property type="project" value="EnsemblPlants"/>
</dbReference>
<name>U5CW73_AMBTC</name>
<dbReference type="InterPro" id="IPR053283">
    <property type="entry name" value="TUNICAMYCIN_INDUCED_1"/>
</dbReference>
<dbReference type="GO" id="GO:0005783">
    <property type="term" value="C:endoplasmic reticulum"/>
    <property type="evidence" value="ECO:0007669"/>
    <property type="project" value="EnsemblPlants"/>
</dbReference>
<organism evidence="1 2">
    <name type="scientific">Amborella trichopoda</name>
    <dbReference type="NCBI Taxonomy" id="13333"/>
    <lineage>
        <taxon>Eukaryota</taxon>
        <taxon>Viridiplantae</taxon>
        <taxon>Streptophyta</taxon>
        <taxon>Embryophyta</taxon>
        <taxon>Tracheophyta</taxon>
        <taxon>Spermatophyta</taxon>
        <taxon>Magnoliopsida</taxon>
        <taxon>Amborellales</taxon>
        <taxon>Amborellaceae</taxon>
        <taxon>Amborella</taxon>
    </lineage>
</organism>
<dbReference type="AlphaFoldDB" id="U5CW73"/>
<keyword evidence="2" id="KW-1185">Reference proteome</keyword>